<sequence>MRWVYSKPELKELIVNPEKAWFYIPEDNLVYVQDAEEIFESKLTIRFLSGIGKLKDDFQINFSRPGPTDGEGNYLLDLIPRSFEAGIEKILLVVNRDDFQIMGFALTDIYGNITRIKFKDMKTNNKLPDTFFIFRPPPGVEIYDIQKESG</sequence>
<dbReference type="CDD" id="cd16325">
    <property type="entry name" value="LolA"/>
    <property type="match status" value="1"/>
</dbReference>
<dbReference type="Gene3D" id="2.50.20.10">
    <property type="entry name" value="Lipoprotein localisation LolA/LolB/LppX"/>
    <property type="match status" value="1"/>
</dbReference>
<dbReference type="AlphaFoldDB" id="X1T6K9"/>
<dbReference type="PANTHER" id="PTHR35869:SF1">
    <property type="entry name" value="OUTER-MEMBRANE LIPOPROTEIN CARRIER PROTEIN"/>
    <property type="match status" value="1"/>
</dbReference>
<organism evidence="1">
    <name type="scientific">marine sediment metagenome</name>
    <dbReference type="NCBI Taxonomy" id="412755"/>
    <lineage>
        <taxon>unclassified sequences</taxon>
        <taxon>metagenomes</taxon>
        <taxon>ecological metagenomes</taxon>
    </lineage>
</organism>
<gene>
    <name evidence="1" type="ORF">S12H4_15351</name>
</gene>
<dbReference type="SUPFAM" id="SSF89392">
    <property type="entry name" value="Prokaryotic lipoproteins and lipoprotein localization factors"/>
    <property type="match status" value="1"/>
</dbReference>
<evidence type="ECO:0000313" key="1">
    <source>
        <dbReference type="EMBL" id="GAI86996.1"/>
    </source>
</evidence>
<comment type="caution">
    <text evidence="1">The sequence shown here is derived from an EMBL/GenBank/DDBJ whole genome shotgun (WGS) entry which is preliminary data.</text>
</comment>
<protein>
    <submittedName>
        <fullName evidence="1">Uncharacterized protein</fullName>
    </submittedName>
</protein>
<dbReference type="InterPro" id="IPR029046">
    <property type="entry name" value="LolA/LolB/LppX"/>
</dbReference>
<dbReference type="Pfam" id="PF03548">
    <property type="entry name" value="LolA"/>
    <property type="match status" value="1"/>
</dbReference>
<dbReference type="EMBL" id="BARW01007364">
    <property type="protein sequence ID" value="GAI86996.1"/>
    <property type="molecule type" value="Genomic_DNA"/>
</dbReference>
<dbReference type="InterPro" id="IPR004564">
    <property type="entry name" value="OM_lipoprot_carrier_LolA-like"/>
</dbReference>
<accession>X1T6K9</accession>
<dbReference type="PANTHER" id="PTHR35869">
    <property type="entry name" value="OUTER-MEMBRANE LIPOPROTEIN CARRIER PROTEIN"/>
    <property type="match status" value="1"/>
</dbReference>
<name>X1T6K9_9ZZZZ</name>
<proteinExistence type="predicted"/>
<reference evidence="1" key="1">
    <citation type="journal article" date="2014" name="Front. Microbiol.">
        <title>High frequency of phylogenetically diverse reductive dehalogenase-homologous genes in deep subseafloor sedimentary metagenomes.</title>
        <authorList>
            <person name="Kawai M."/>
            <person name="Futagami T."/>
            <person name="Toyoda A."/>
            <person name="Takaki Y."/>
            <person name="Nishi S."/>
            <person name="Hori S."/>
            <person name="Arai W."/>
            <person name="Tsubouchi T."/>
            <person name="Morono Y."/>
            <person name="Uchiyama I."/>
            <person name="Ito T."/>
            <person name="Fujiyama A."/>
            <person name="Inagaki F."/>
            <person name="Takami H."/>
        </authorList>
    </citation>
    <scope>NUCLEOTIDE SEQUENCE</scope>
    <source>
        <strain evidence="1">Expedition CK06-06</strain>
    </source>
</reference>